<evidence type="ECO:0000256" key="2">
    <source>
        <dbReference type="ARBA" id="ARBA00022485"/>
    </source>
</evidence>
<dbReference type="InterPro" id="IPR013785">
    <property type="entry name" value="Aldolase_TIM"/>
</dbReference>
<dbReference type="PROSITE" id="PS01305">
    <property type="entry name" value="MOAA_NIFB_PQQE"/>
    <property type="match status" value="1"/>
</dbReference>
<dbReference type="Pfam" id="PF13186">
    <property type="entry name" value="SPASM"/>
    <property type="match status" value="1"/>
</dbReference>
<dbReference type="SFLD" id="SFLDG01067">
    <property type="entry name" value="SPASM/twitch_domain_containing"/>
    <property type="match status" value="1"/>
</dbReference>
<keyword evidence="7" id="KW-0411">Iron-sulfur</keyword>
<keyword evidence="6" id="KW-0408">Iron</keyword>
<dbReference type="AlphaFoldDB" id="A0A286DWB1"/>
<dbReference type="SFLD" id="SFLDS00029">
    <property type="entry name" value="Radical_SAM"/>
    <property type="match status" value="1"/>
</dbReference>
<gene>
    <name evidence="11" type="ORF">SAMN06297387_10817</name>
</gene>
<dbReference type="InterPro" id="IPR058240">
    <property type="entry name" value="rSAM_sf"/>
</dbReference>
<dbReference type="CDD" id="cd21109">
    <property type="entry name" value="SPASM"/>
    <property type="match status" value="1"/>
</dbReference>
<keyword evidence="2" id="KW-0004">4Fe-4S</keyword>
<evidence type="ECO:0000256" key="7">
    <source>
        <dbReference type="ARBA" id="ARBA00023014"/>
    </source>
</evidence>
<feature type="region of interest" description="Disordered" evidence="8">
    <location>
        <begin position="360"/>
        <end position="393"/>
    </location>
</feature>
<accession>A0A286DWB1</accession>
<evidence type="ECO:0000313" key="12">
    <source>
        <dbReference type="Proteomes" id="UP000219072"/>
    </source>
</evidence>
<dbReference type="PANTHER" id="PTHR11228">
    <property type="entry name" value="RADICAL SAM DOMAIN PROTEIN"/>
    <property type="match status" value="1"/>
</dbReference>
<dbReference type="InterPro" id="IPR050377">
    <property type="entry name" value="Radical_SAM_PqqE_MftC-like"/>
</dbReference>
<evidence type="ECO:0000256" key="8">
    <source>
        <dbReference type="SAM" id="MobiDB-lite"/>
    </source>
</evidence>
<dbReference type="Proteomes" id="UP000219072">
    <property type="component" value="Unassembled WGS sequence"/>
</dbReference>
<evidence type="ECO:0000259" key="9">
    <source>
        <dbReference type="Pfam" id="PF04055"/>
    </source>
</evidence>
<reference evidence="11 12" key="1">
    <citation type="submission" date="2017-09" db="EMBL/GenBank/DDBJ databases">
        <authorList>
            <person name="Ehlers B."/>
            <person name="Leendertz F.H."/>
        </authorList>
    </citation>
    <scope>NUCLEOTIDE SEQUENCE [LARGE SCALE GENOMIC DNA]</scope>
    <source>
        <strain evidence="11 12">CGMCC 4.7095</strain>
    </source>
</reference>
<dbReference type="InterPro" id="IPR007197">
    <property type="entry name" value="rSAM"/>
</dbReference>
<dbReference type="Gene3D" id="3.20.20.70">
    <property type="entry name" value="Aldolase class I"/>
    <property type="match status" value="1"/>
</dbReference>
<dbReference type="InterPro" id="IPR034391">
    <property type="entry name" value="AdoMet-like_SPASM_containing"/>
</dbReference>
<keyword evidence="3" id="KW-0949">S-adenosyl-L-methionine</keyword>
<keyword evidence="5" id="KW-0560">Oxidoreductase</keyword>
<dbReference type="Pfam" id="PF04055">
    <property type="entry name" value="Radical_SAM"/>
    <property type="match status" value="1"/>
</dbReference>
<feature type="domain" description="4Fe4S-binding SPASM" evidence="10">
    <location>
        <begin position="260"/>
        <end position="332"/>
    </location>
</feature>
<sequence>MLTREENRVLNLREFEEGRARLRSRPRALFVELTENCNFSCPMCRSGGPFDRSKNMSFELFEEIAEELFPTAEIVDLRGWGESTILKRFPEFVDRTLSYGCRVRIVTNLSVPNEEMWRHLVRNRALIAVSFDAGEEKTFETLRSGAKFKTIVRNLEILADEGRASGVGTDNVHLNVVVQAAALEELSQIVTLAGRLGFRVHLNPVTLGHDDPDNLRFHRDRLAASLAETARVAEETGTEVRIDAALDEEWALTEHTAKTCTHPWMYCYVNYAGRVGFCDHLIGQPGESYLLGDLRTASFEEIWNGPSYQDLRAEHAAWEKGLSKRFEECNWCYRNRYVDFDAETHPGYAEHTVRLTPANCPAVTGEGTPRPPSPGATRPSLPLTVVSHPPHQS</sequence>
<evidence type="ECO:0000256" key="3">
    <source>
        <dbReference type="ARBA" id="ARBA00022691"/>
    </source>
</evidence>
<dbReference type="InterPro" id="IPR000385">
    <property type="entry name" value="MoaA_NifB_PqqE_Fe-S-bd_CS"/>
</dbReference>
<evidence type="ECO:0000259" key="10">
    <source>
        <dbReference type="Pfam" id="PF13186"/>
    </source>
</evidence>
<protein>
    <submittedName>
        <fullName evidence="11">Radical SAM additional 4Fe4S-binding SPASM domain-containing protein</fullName>
    </submittedName>
</protein>
<dbReference type="GO" id="GO:0016491">
    <property type="term" value="F:oxidoreductase activity"/>
    <property type="evidence" value="ECO:0007669"/>
    <property type="project" value="UniProtKB-KW"/>
</dbReference>
<dbReference type="GO" id="GO:0046872">
    <property type="term" value="F:metal ion binding"/>
    <property type="evidence" value="ECO:0007669"/>
    <property type="project" value="UniProtKB-KW"/>
</dbReference>
<evidence type="ECO:0000256" key="6">
    <source>
        <dbReference type="ARBA" id="ARBA00023004"/>
    </source>
</evidence>
<keyword evidence="12" id="KW-1185">Reference proteome</keyword>
<dbReference type="PANTHER" id="PTHR11228:SF7">
    <property type="entry name" value="PQQA PEPTIDE CYCLASE"/>
    <property type="match status" value="1"/>
</dbReference>
<evidence type="ECO:0000256" key="1">
    <source>
        <dbReference type="ARBA" id="ARBA00001966"/>
    </source>
</evidence>
<dbReference type="RefSeq" id="WP_097231355.1">
    <property type="nucleotide sequence ID" value="NZ_OCNE01000008.1"/>
</dbReference>
<dbReference type="CDD" id="cd01335">
    <property type="entry name" value="Radical_SAM"/>
    <property type="match status" value="1"/>
</dbReference>
<evidence type="ECO:0000256" key="5">
    <source>
        <dbReference type="ARBA" id="ARBA00023002"/>
    </source>
</evidence>
<dbReference type="GO" id="GO:0051539">
    <property type="term" value="F:4 iron, 4 sulfur cluster binding"/>
    <property type="evidence" value="ECO:0007669"/>
    <property type="project" value="UniProtKB-KW"/>
</dbReference>
<organism evidence="11 12">
    <name type="scientific">Streptomyces zhaozhouensis</name>
    <dbReference type="NCBI Taxonomy" id="1300267"/>
    <lineage>
        <taxon>Bacteria</taxon>
        <taxon>Bacillati</taxon>
        <taxon>Actinomycetota</taxon>
        <taxon>Actinomycetes</taxon>
        <taxon>Kitasatosporales</taxon>
        <taxon>Streptomycetaceae</taxon>
        <taxon>Streptomyces</taxon>
    </lineage>
</organism>
<dbReference type="SUPFAM" id="SSF102114">
    <property type="entry name" value="Radical SAM enzymes"/>
    <property type="match status" value="1"/>
</dbReference>
<dbReference type="OrthoDB" id="9782387at2"/>
<dbReference type="InterPro" id="IPR023885">
    <property type="entry name" value="4Fe4S-binding_SPASM_dom"/>
</dbReference>
<dbReference type="SFLD" id="SFLDG01387">
    <property type="entry name" value="BtrN-like_SPASM_domain_contain"/>
    <property type="match status" value="1"/>
</dbReference>
<comment type="cofactor">
    <cofactor evidence="1">
        <name>[4Fe-4S] cluster</name>
        <dbReference type="ChEBI" id="CHEBI:49883"/>
    </cofactor>
</comment>
<proteinExistence type="predicted"/>
<dbReference type="EMBL" id="OCNE01000008">
    <property type="protein sequence ID" value="SOD62854.1"/>
    <property type="molecule type" value="Genomic_DNA"/>
</dbReference>
<feature type="domain" description="Radical SAM core" evidence="9">
    <location>
        <begin position="31"/>
        <end position="164"/>
    </location>
</feature>
<keyword evidence="4" id="KW-0479">Metal-binding</keyword>
<name>A0A286DWB1_9ACTN</name>
<evidence type="ECO:0000313" key="11">
    <source>
        <dbReference type="EMBL" id="SOD62854.1"/>
    </source>
</evidence>
<evidence type="ECO:0000256" key="4">
    <source>
        <dbReference type="ARBA" id="ARBA00022723"/>
    </source>
</evidence>